<dbReference type="CDD" id="cd01483">
    <property type="entry name" value="E1_enzyme_family"/>
    <property type="match status" value="1"/>
</dbReference>
<sequence length="269" mass="29211">MEKFNLPSQFLNRAVKIAVIGAGGTGSQLITGLAQLHHAMIALGHPGGLSVRVIDDDIVSHANVGRQMFYPPDVGKPKAEILVNRVNMAMGTQWKAEVQRLTADECLYGVDLVVGCVDSRSARKAIKECAEQSNIPLWLDMGNRQHDGQVILGEVNRRGGNKRLPNIADLFPETCDPSQESGGDGPSCSLAEALEKQSLFVNRGVVLYALNMLFELFRYGSLSYHGVFVNLKTARTTPLAIDPVAWESRFGFVYGEDSAPSENQIANAA</sequence>
<organism evidence="2 3">
    <name type="scientific">Azonexus hydrophilus</name>
    <dbReference type="NCBI Taxonomy" id="418702"/>
    <lineage>
        <taxon>Bacteria</taxon>
        <taxon>Pseudomonadati</taxon>
        <taxon>Pseudomonadota</taxon>
        <taxon>Betaproteobacteria</taxon>
        <taxon>Rhodocyclales</taxon>
        <taxon>Azonexaceae</taxon>
        <taxon>Azonexus</taxon>
    </lineage>
</organism>
<dbReference type="InterPro" id="IPR045886">
    <property type="entry name" value="ThiF/MoeB/HesA"/>
</dbReference>
<dbReference type="Proteomes" id="UP001479520">
    <property type="component" value="Plasmid unnamed1"/>
</dbReference>
<geneLocation type="plasmid" evidence="2 3">
    <name>unnamed1</name>
</geneLocation>
<proteinExistence type="predicted"/>
<keyword evidence="2" id="KW-0614">Plasmid</keyword>
<dbReference type="SUPFAM" id="SSF69572">
    <property type="entry name" value="Activating enzymes of the ubiquitin-like proteins"/>
    <property type="match status" value="1"/>
</dbReference>
<dbReference type="NCBIfam" id="TIGR03736">
    <property type="entry name" value="PRTRC_ThiF"/>
    <property type="match status" value="1"/>
</dbReference>
<dbReference type="InterPro" id="IPR022500">
    <property type="entry name" value="PRTRC_ThiF"/>
</dbReference>
<dbReference type="Pfam" id="PF00899">
    <property type="entry name" value="ThiF"/>
    <property type="match status" value="1"/>
</dbReference>
<dbReference type="EMBL" id="CP151407">
    <property type="protein sequence ID" value="WZJ23469.1"/>
    <property type="molecule type" value="Genomic_DNA"/>
</dbReference>
<gene>
    <name evidence="2" type="ORF">AADV58_17075</name>
</gene>
<accession>A0ABZ2XNN7</accession>
<keyword evidence="3" id="KW-1185">Reference proteome</keyword>
<name>A0ABZ2XNN7_9RHOO</name>
<protein>
    <submittedName>
        <fullName evidence="2">PRTRC system ThiF family protein</fullName>
    </submittedName>
</protein>
<dbReference type="Gene3D" id="3.40.50.720">
    <property type="entry name" value="NAD(P)-binding Rossmann-like Domain"/>
    <property type="match status" value="1"/>
</dbReference>
<dbReference type="PANTHER" id="PTHR10953:SF247">
    <property type="entry name" value="SLL6053 PROTEIN"/>
    <property type="match status" value="1"/>
</dbReference>
<dbReference type="InterPro" id="IPR035985">
    <property type="entry name" value="Ubiquitin-activating_enz"/>
</dbReference>
<evidence type="ECO:0000313" key="2">
    <source>
        <dbReference type="EMBL" id="WZJ23469.1"/>
    </source>
</evidence>
<reference evidence="2 3" key="1">
    <citation type="submission" date="2024-04" db="EMBL/GenBank/DDBJ databases">
        <title>Dissimilatory iodate-reducing microorganisms contribute to the enrichment of iodine in groundwater.</title>
        <authorList>
            <person name="Jiang Z."/>
        </authorList>
    </citation>
    <scope>NUCLEOTIDE SEQUENCE [LARGE SCALE GENOMIC DNA]</scope>
    <source>
        <strain evidence="2 3">NCP973</strain>
        <plasmid evidence="2 3">unnamed1</plasmid>
    </source>
</reference>
<dbReference type="InterPro" id="IPR000594">
    <property type="entry name" value="ThiF_NAD_FAD-bd"/>
</dbReference>
<dbReference type="PANTHER" id="PTHR10953">
    <property type="entry name" value="UBIQUITIN-ACTIVATING ENZYME E1"/>
    <property type="match status" value="1"/>
</dbReference>
<evidence type="ECO:0000313" key="3">
    <source>
        <dbReference type="Proteomes" id="UP001479520"/>
    </source>
</evidence>
<feature type="domain" description="THIF-type NAD/FAD binding fold" evidence="1">
    <location>
        <begin position="13"/>
        <end position="192"/>
    </location>
</feature>
<evidence type="ECO:0000259" key="1">
    <source>
        <dbReference type="Pfam" id="PF00899"/>
    </source>
</evidence>
<dbReference type="RefSeq" id="WP_341744781.1">
    <property type="nucleotide sequence ID" value="NZ_CP151407.1"/>
</dbReference>